<dbReference type="Proteomes" id="UP000192638">
    <property type="component" value="Unassembled WGS sequence"/>
</dbReference>
<reference evidence="11" key="4">
    <citation type="submission" date="2017-04" db="EMBL/GenBank/DDBJ databases">
        <title>Function of individual gut microbiota members based on whole genome sequencing of pure cultures obtained from chicken caecum.</title>
        <authorList>
            <person name="Medvecky M."/>
            <person name="Cejkova D."/>
            <person name="Polansky O."/>
            <person name="Karasova D."/>
            <person name="Kubasova T."/>
            <person name="Cizek A."/>
            <person name="Rychlik I."/>
        </authorList>
    </citation>
    <scope>NUCLEOTIDE SEQUENCE [LARGE SCALE GENOMIC DNA]</scope>
    <source>
        <strain evidence="11">An84</strain>
    </source>
</reference>
<dbReference type="InterPro" id="IPR010982">
    <property type="entry name" value="Lambda_DNA-bd_dom_sf"/>
</dbReference>
<reference evidence="6" key="5">
    <citation type="journal article" date="2018" name="BMC Genomics">
        <title>Whole genome sequencing and function prediction of 133 gut anaerobes isolated from chicken caecum in pure cultures.</title>
        <authorList>
            <person name="Medvecky M."/>
            <person name="Cejkova D."/>
            <person name="Polansky O."/>
            <person name="Karasova D."/>
            <person name="Kubasova T."/>
            <person name="Cizek A."/>
            <person name="Rychlik I."/>
        </authorList>
    </citation>
    <scope>NUCLEOTIDE SEQUENCE</scope>
    <source>
        <strain evidence="6">An84</strain>
    </source>
</reference>
<dbReference type="Proteomes" id="UP000218139">
    <property type="component" value="Unassembled WGS sequence"/>
</dbReference>
<reference evidence="7 12" key="1">
    <citation type="submission" date="2016-05" db="EMBL/GenBank/DDBJ databases">
        <authorList>
            <person name="Lee J.-Y."/>
            <person name="Kim E.B."/>
            <person name="Choi Y.-J."/>
        </authorList>
    </citation>
    <scope>NUCLEOTIDE SEQUENCE [LARGE SCALE GENOMIC DNA]</scope>
    <source>
        <strain evidence="7 12">KLA006</strain>
    </source>
</reference>
<geneLocation type="plasmid" evidence="4">
    <name>pLS_1</name>
</geneLocation>
<evidence type="ECO:0000313" key="13">
    <source>
        <dbReference type="Proteomes" id="UP000244552"/>
    </source>
</evidence>
<dbReference type="EMBL" id="NBEB01000088">
    <property type="protein sequence ID" value="OQQ82091.1"/>
    <property type="molecule type" value="Genomic_DNA"/>
</dbReference>
<evidence type="ECO:0000313" key="3">
    <source>
        <dbReference type="EMBL" id="AOO74316.1"/>
    </source>
</evidence>
<dbReference type="GO" id="GO:0003677">
    <property type="term" value="F:DNA binding"/>
    <property type="evidence" value="ECO:0007669"/>
    <property type="project" value="UniProtKB-KW"/>
</dbReference>
<reference evidence="8 13" key="6">
    <citation type="journal article" date="2018" name="Genome Announc.">
        <title>Fifty-Six Draft Genome Sequences of 10 Lactobacillus Species from 22 Commercial Dietary Supplements.</title>
        <authorList>
            <person name="Gangiredla J."/>
            <person name="Barnaba T.J."/>
            <person name="Mammel M.K."/>
            <person name="Lacher D.W."/>
            <person name="Elkins C.A."/>
            <person name="Lampel K.A."/>
            <person name="Whitehouse C.A."/>
            <person name="Tartera C."/>
        </authorList>
    </citation>
    <scope>NUCLEOTIDE SEQUENCE [LARGE SCALE GENOMIC DNA]</scope>
    <source>
        <strain evidence="8 13">DS11_12</strain>
    </source>
</reference>
<protein>
    <submittedName>
        <fullName evidence="4 8">Transcriptional regulator</fullName>
    </submittedName>
</protein>
<evidence type="ECO:0000313" key="6">
    <source>
        <dbReference type="EMBL" id="OUN18802.1"/>
    </source>
</evidence>
<dbReference type="Proteomes" id="UP000244552">
    <property type="component" value="Unassembled WGS sequence"/>
</dbReference>
<dbReference type="PANTHER" id="PTHR46558:SF11">
    <property type="entry name" value="HTH-TYPE TRANSCRIPTIONAL REGULATOR XRE"/>
    <property type="match status" value="1"/>
</dbReference>
<feature type="domain" description="HTH cro/C1-type" evidence="2">
    <location>
        <begin position="14"/>
        <end position="68"/>
    </location>
</feature>
<dbReference type="AlphaFoldDB" id="A0A1D7TU98"/>
<dbReference type="EMBL" id="QAGV01000008">
    <property type="protein sequence ID" value="PTR95066.1"/>
    <property type="molecule type" value="Genomic_DNA"/>
</dbReference>
<dbReference type="InterPro" id="IPR001387">
    <property type="entry name" value="Cro/C1-type_HTH"/>
</dbReference>
<sequence length="123" mass="14267">MELTKTDKVLKDNIISLRKKYKVNQITLAHELGVGRDAIIKLENGTRRLSINELIKLSDFFKVPITDLIGVSKITEQRKYATPIETDLARMIMLATTYHDIPISSKDRERFWGYLDGYFANKY</sequence>
<dbReference type="Proteomes" id="UP000196255">
    <property type="component" value="Unassembled WGS sequence"/>
</dbReference>
<evidence type="ECO:0000313" key="11">
    <source>
        <dbReference type="Proteomes" id="UP000196255"/>
    </source>
</evidence>
<dbReference type="Proteomes" id="UP000094723">
    <property type="component" value="Plasmid pLS_1"/>
</dbReference>
<dbReference type="EMBL" id="LXZO01000088">
    <property type="protein sequence ID" value="PAY46706.1"/>
    <property type="molecule type" value="Genomic_DNA"/>
</dbReference>
<dbReference type="PANTHER" id="PTHR46558">
    <property type="entry name" value="TRACRIPTIONAL REGULATORY PROTEIN-RELATED-RELATED"/>
    <property type="match status" value="1"/>
</dbReference>
<evidence type="ECO:0000313" key="12">
    <source>
        <dbReference type="Proteomes" id="UP000218139"/>
    </source>
</evidence>
<evidence type="ECO:0000256" key="1">
    <source>
        <dbReference type="ARBA" id="ARBA00023125"/>
    </source>
</evidence>
<evidence type="ECO:0000313" key="8">
    <source>
        <dbReference type="EMBL" id="PTR95066.1"/>
    </source>
</evidence>
<evidence type="ECO:0000313" key="5">
    <source>
        <dbReference type="EMBL" id="OQQ82091.1"/>
    </source>
</evidence>
<proteinExistence type="predicted"/>
<dbReference type="CDD" id="cd00093">
    <property type="entry name" value="HTH_XRE"/>
    <property type="match status" value="1"/>
</dbReference>
<evidence type="ECO:0000313" key="9">
    <source>
        <dbReference type="Proteomes" id="UP000094723"/>
    </source>
</evidence>
<evidence type="ECO:0000313" key="10">
    <source>
        <dbReference type="Proteomes" id="UP000192638"/>
    </source>
</evidence>
<evidence type="ECO:0000313" key="7">
    <source>
        <dbReference type="EMBL" id="PAY46706.1"/>
    </source>
</evidence>
<gene>
    <name evidence="7" type="ORF">A8C52_07675</name>
    <name evidence="6" type="ORF">B5G36_04445</name>
    <name evidence="5" type="ORF">B6U60_09080</name>
    <name evidence="3" type="ORF">BHF65_08500</name>
    <name evidence="4" type="ORF">BHF65_09660</name>
    <name evidence="8" type="ORF">DBP89_07390</name>
</gene>
<dbReference type="RefSeq" id="WP_003699142.1">
    <property type="nucleotide sequence ID" value="NZ_CBCRTQ010000019.1"/>
</dbReference>
<dbReference type="EMBL" id="NFHF01000007">
    <property type="protein sequence ID" value="OUN18802.1"/>
    <property type="molecule type" value="Genomic_DNA"/>
</dbReference>
<dbReference type="Pfam" id="PF01381">
    <property type="entry name" value="HTH_3"/>
    <property type="match status" value="1"/>
</dbReference>
<organism evidence="4 9">
    <name type="scientific">Ligilactobacillus salivarius</name>
    <dbReference type="NCBI Taxonomy" id="1624"/>
    <lineage>
        <taxon>Bacteria</taxon>
        <taxon>Bacillati</taxon>
        <taxon>Bacillota</taxon>
        <taxon>Bacilli</taxon>
        <taxon>Lactobacillales</taxon>
        <taxon>Lactobacillaceae</taxon>
        <taxon>Ligilactobacillus</taxon>
    </lineage>
</organism>
<dbReference type="GeneID" id="89466737"/>
<evidence type="ECO:0000313" key="4">
    <source>
        <dbReference type="EMBL" id="AOO74523.1"/>
    </source>
</evidence>
<keyword evidence="4" id="KW-0614">Plasmid</keyword>
<reference evidence="4 9" key="2">
    <citation type="submission" date="2016-09" db="EMBL/GenBank/DDBJ databases">
        <title>Complete Genome Sequence of Lactobacillus salivarius Jin.</title>
        <authorList>
            <person name="Jin N."/>
            <person name="Li C."/>
            <person name="Wang M."/>
            <person name="Ren D."/>
            <person name="Di Y."/>
            <person name="Pan R."/>
            <person name="Du S."/>
            <person name="Lu H."/>
            <person name="Li X."/>
            <person name="Tian M."/>
        </authorList>
    </citation>
    <scope>NUCLEOTIDE SEQUENCE [LARGE SCALE GENOMIC DNA]</scope>
    <source>
        <strain evidence="4 9">CICC 23174</strain>
        <plasmid evidence="4">pLS_1</plasmid>
        <plasmid evidence="9">pls_1 sequence</plasmid>
    </source>
</reference>
<dbReference type="Gene3D" id="1.10.260.40">
    <property type="entry name" value="lambda repressor-like DNA-binding domains"/>
    <property type="match status" value="1"/>
</dbReference>
<dbReference type="SMART" id="SM00530">
    <property type="entry name" value="HTH_XRE"/>
    <property type="match status" value="1"/>
</dbReference>
<dbReference type="PROSITE" id="PS50943">
    <property type="entry name" value="HTH_CROC1"/>
    <property type="match status" value="1"/>
</dbReference>
<accession>A0A1D7TU98</accession>
<dbReference type="SUPFAM" id="SSF47413">
    <property type="entry name" value="lambda repressor-like DNA-binding domains"/>
    <property type="match status" value="1"/>
</dbReference>
<reference evidence="5 10" key="3">
    <citation type="submission" date="2017-03" db="EMBL/GenBank/DDBJ databases">
        <title>Phylogenomics and comparative genomics of Lactobacillus salivarius, a mammalian gut commensal.</title>
        <authorList>
            <person name="Harris H.M."/>
        </authorList>
    </citation>
    <scope>NUCLEOTIDE SEQUENCE [LARGE SCALE GENOMIC DNA]</scope>
    <source>
        <strain evidence="5 10">LMG 14477</strain>
    </source>
</reference>
<dbReference type="EMBL" id="CP017108">
    <property type="protein sequence ID" value="AOO74523.1"/>
    <property type="molecule type" value="Genomic_DNA"/>
</dbReference>
<keyword evidence="1" id="KW-0238">DNA-binding</keyword>
<geneLocation type="plasmid" evidence="9">
    <name>pls_1 sequence</name>
</geneLocation>
<dbReference type="EMBL" id="CP017108">
    <property type="protein sequence ID" value="AOO74316.1"/>
    <property type="molecule type" value="Genomic_DNA"/>
</dbReference>
<name>A0A1D7TU98_9LACO</name>
<evidence type="ECO:0000259" key="2">
    <source>
        <dbReference type="PROSITE" id="PS50943"/>
    </source>
</evidence>